<reference evidence="1" key="1">
    <citation type="submission" date="2021-05" db="EMBL/GenBank/DDBJ databases">
        <authorList>
            <person name="Alioto T."/>
            <person name="Alioto T."/>
            <person name="Gomez Garrido J."/>
        </authorList>
    </citation>
    <scope>NUCLEOTIDE SEQUENCE</scope>
</reference>
<accession>A0A8D8CA76</accession>
<evidence type="ECO:0000313" key="1">
    <source>
        <dbReference type="EMBL" id="CAG6490010.1"/>
    </source>
</evidence>
<name>A0A8D8CA76_CULPI</name>
<protein>
    <submittedName>
        <fullName evidence="1">(northern house mosquito) hypothetical protein</fullName>
    </submittedName>
</protein>
<sequence length="111" mass="13276">MAASVRNWRAGRSRLCKLPQNVAVRIRVDERQVPSERWMNRIQVQINRSRYPVPRAFPRILSYQGVSCPNVVYCRILPFRSRRQQPWPRCKTTWKVKAQPITVEPVLKEYR</sequence>
<dbReference type="EMBL" id="HBUE01113904">
    <property type="protein sequence ID" value="CAG6490010.1"/>
    <property type="molecule type" value="Transcribed_RNA"/>
</dbReference>
<organism evidence="1">
    <name type="scientific">Culex pipiens</name>
    <name type="common">House mosquito</name>
    <dbReference type="NCBI Taxonomy" id="7175"/>
    <lineage>
        <taxon>Eukaryota</taxon>
        <taxon>Metazoa</taxon>
        <taxon>Ecdysozoa</taxon>
        <taxon>Arthropoda</taxon>
        <taxon>Hexapoda</taxon>
        <taxon>Insecta</taxon>
        <taxon>Pterygota</taxon>
        <taxon>Neoptera</taxon>
        <taxon>Endopterygota</taxon>
        <taxon>Diptera</taxon>
        <taxon>Nematocera</taxon>
        <taxon>Culicoidea</taxon>
        <taxon>Culicidae</taxon>
        <taxon>Culicinae</taxon>
        <taxon>Culicini</taxon>
        <taxon>Culex</taxon>
        <taxon>Culex</taxon>
    </lineage>
</organism>
<dbReference type="AlphaFoldDB" id="A0A8D8CA76"/>
<dbReference type="EMBL" id="HBUE01113894">
    <property type="protein sequence ID" value="CAG6489991.1"/>
    <property type="molecule type" value="Transcribed_RNA"/>
</dbReference>
<proteinExistence type="predicted"/>